<protein>
    <submittedName>
        <fullName evidence="1">Uncharacterized protein</fullName>
    </submittedName>
</protein>
<comment type="caution">
    <text evidence="1">The sequence shown here is derived from an EMBL/GenBank/DDBJ whole genome shotgun (WGS) entry which is preliminary data.</text>
</comment>
<proteinExistence type="predicted"/>
<keyword evidence="2" id="KW-1185">Reference proteome</keyword>
<dbReference type="EMBL" id="JAPFFI010000008">
    <property type="protein sequence ID" value="KAJ6386081.1"/>
    <property type="molecule type" value="Genomic_DNA"/>
</dbReference>
<reference evidence="1" key="2">
    <citation type="journal article" date="2023" name="Int. J. Mol. Sci.">
        <title>De Novo Assembly and Annotation of 11 Diverse Shrub Willow (Salix) Genomes Reveals Novel Gene Organization in Sex-Linked Regions.</title>
        <authorList>
            <person name="Hyden B."/>
            <person name="Feng K."/>
            <person name="Yates T.B."/>
            <person name="Jawdy S."/>
            <person name="Cereghino C."/>
            <person name="Smart L.B."/>
            <person name="Muchero W."/>
        </authorList>
    </citation>
    <scope>NUCLEOTIDE SEQUENCE</scope>
    <source>
        <tissue evidence="1">Shoot tip</tissue>
    </source>
</reference>
<sequence length="133" mass="14653">MTLLVPATVPRGKGLKGAIIMGAFFWIDIRLQGHEDQELVFGKPVGSITASDFLNFPKAAPESSSFLPAVSPQAMPSESDRPGVELCHSCSQTELVRDRKAGSELQDTELNLRELVVNWIPFPCRLRTQNLMT</sequence>
<organism evidence="1 2">
    <name type="scientific">Salix suchowensis</name>
    <dbReference type="NCBI Taxonomy" id="1278906"/>
    <lineage>
        <taxon>Eukaryota</taxon>
        <taxon>Viridiplantae</taxon>
        <taxon>Streptophyta</taxon>
        <taxon>Embryophyta</taxon>
        <taxon>Tracheophyta</taxon>
        <taxon>Spermatophyta</taxon>
        <taxon>Magnoliopsida</taxon>
        <taxon>eudicotyledons</taxon>
        <taxon>Gunneridae</taxon>
        <taxon>Pentapetalae</taxon>
        <taxon>rosids</taxon>
        <taxon>fabids</taxon>
        <taxon>Malpighiales</taxon>
        <taxon>Salicaceae</taxon>
        <taxon>Saliceae</taxon>
        <taxon>Salix</taxon>
    </lineage>
</organism>
<dbReference type="Proteomes" id="UP001141253">
    <property type="component" value="Chromosome 9"/>
</dbReference>
<name>A0ABQ9BMG0_9ROSI</name>
<reference evidence="1" key="1">
    <citation type="submission" date="2022-10" db="EMBL/GenBank/DDBJ databases">
        <authorList>
            <person name="Hyden B.L."/>
            <person name="Feng K."/>
            <person name="Yates T."/>
            <person name="Jawdy S."/>
            <person name="Smart L.B."/>
            <person name="Muchero W."/>
        </authorList>
    </citation>
    <scope>NUCLEOTIDE SEQUENCE</scope>
    <source>
        <tissue evidence="1">Shoot tip</tissue>
    </source>
</reference>
<evidence type="ECO:0000313" key="1">
    <source>
        <dbReference type="EMBL" id="KAJ6386081.1"/>
    </source>
</evidence>
<accession>A0ABQ9BMG0</accession>
<evidence type="ECO:0000313" key="2">
    <source>
        <dbReference type="Proteomes" id="UP001141253"/>
    </source>
</evidence>
<gene>
    <name evidence="1" type="ORF">OIU77_029113</name>
</gene>